<evidence type="ECO:0000256" key="1">
    <source>
        <dbReference type="SAM" id="SignalP"/>
    </source>
</evidence>
<keyword evidence="1" id="KW-0732">Signal</keyword>
<dbReference type="Proteomes" id="UP000219048">
    <property type="component" value="Unassembled WGS sequence"/>
</dbReference>
<accession>A0A285MUG6</accession>
<feature type="chain" id="PRO_5013148728" description="DUF2271 domain-containing protein" evidence="1">
    <location>
        <begin position="25"/>
        <end position="165"/>
    </location>
</feature>
<proteinExistence type="predicted"/>
<feature type="signal peptide" evidence="1">
    <location>
        <begin position="1"/>
        <end position="24"/>
    </location>
</feature>
<protein>
    <recommendedName>
        <fullName evidence="4">DUF2271 domain-containing protein</fullName>
    </recommendedName>
</protein>
<dbReference type="AlphaFoldDB" id="A0A285MUG6"/>
<name>A0A285MUG6_9FLAO</name>
<dbReference type="EMBL" id="OBEH01000004">
    <property type="protein sequence ID" value="SNZ00815.1"/>
    <property type="molecule type" value="Genomic_DNA"/>
</dbReference>
<evidence type="ECO:0000313" key="2">
    <source>
        <dbReference type="EMBL" id="SNZ00815.1"/>
    </source>
</evidence>
<keyword evidence="3" id="KW-1185">Reference proteome</keyword>
<reference evidence="3" key="1">
    <citation type="submission" date="2017-09" db="EMBL/GenBank/DDBJ databases">
        <authorList>
            <person name="Varghese N."/>
            <person name="Submissions S."/>
        </authorList>
    </citation>
    <scope>NUCLEOTIDE SEQUENCE [LARGE SCALE GENOMIC DNA]</scope>
    <source>
        <strain evidence="3">DSM 25885</strain>
    </source>
</reference>
<sequence>MQHKIFKKTFLGFTAILIALMAMAFSNATSSTYKCMVQMINYTGEGAYVVISLINPQGEYEKTLYVQGDDDEWYHDISEWWHFFSKKHPNIDAITGATVGGGERAIHVIEIDDTKIDAGYSIRFETAVEDQEYYVNDVEFLLTAENVKSKQEGKGFIRYVRMIPN</sequence>
<dbReference type="InterPro" id="IPR014469">
    <property type="entry name" value="DUF2271"/>
</dbReference>
<evidence type="ECO:0008006" key="4">
    <source>
        <dbReference type="Google" id="ProtNLM"/>
    </source>
</evidence>
<dbReference type="Pfam" id="PF10029">
    <property type="entry name" value="DUF2271"/>
    <property type="match status" value="1"/>
</dbReference>
<gene>
    <name evidence="2" type="ORF">SAMN06265377_2641</name>
</gene>
<organism evidence="2 3">
    <name type="scientific">Flagellimonas pacifica</name>
    <dbReference type="NCBI Taxonomy" id="1247520"/>
    <lineage>
        <taxon>Bacteria</taxon>
        <taxon>Pseudomonadati</taxon>
        <taxon>Bacteroidota</taxon>
        <taxon>Flavobacteriia</taxon>
        <taxon>Flavobacteriales</taxon>
        <taxon>Flavobacteriaceae</taxon>
        <taxon>Flagellimonas</taxon>
    </lineage>
</organism>
<evidence type="ECO:0000313" key="3">
    <source>
        <dbReference type="Proteomes" id="UP000219048"/>
    </source>
</evidence>